<proteinExistence type="predicted"/>
<evidence type="ECO:0000313" key="1">
    <source>
        <dbReference type="EMBL" id="MCP9276586.1"/>
    </source>
</evidence>
<evidence type="ECO:0000313" key="2">
    <source>
        <dbReference type="Proteomes" id="UP001651690"/>
    </source>
</evidence>
<name>A0ABT1MBN3_9MYCO</name>
<dbReference type="RefSeq" id="WP_255064672.1">
    <property type="nucleotide sequence ID" value="NZ_JANDBD010000018.1"/>
</dbReference>
<sequence>MTAPGQRDKDTAVVADFVRRLRRVALHPLALDDVVGEEQPMPGDLLRKLMRVPVEAEVRSDGTATLRTRLPDEVQFESLATRVRAFTLTSDRLHWVKALDALDRLTNMKDMTMRASSRDLRKEWTEATDRTSRTRAFWSSYVAGENGEAGQGRFTDIDLAYAWLYQDVAHGDEVTTGYFDVTERYRAAVGVFSHMAVIAIETLHYINALVELEEIALPIGTFSDPVAVRITELVVEGALYEGEMGADIGDVAAGGPVPPHFRPAYDLIHELRQRTDPETK</sequence>
<comment type="caution">
    <text evidence="1">The sequence shown here is derived from an EMBL/GenBank/DDBJ whole genome shotgun (WGS) entry which is preliminary data.</text>
</comment>
<keyword evidence="2" id="KW-1185">Reference proteome</keyword>
<reference evidence="1 2" key="1">
    <citation type="submission" date="2022-06" db="EMBL/GenBank/DDBJ databases">
        <title>Mycolicibacterium sp. CAU 1645 isolated from seawater.</title>
        <authorList>
            <person name="Kim W."/>
        </authorList>
    </citation>
    <scope>NUCLEOTIDE SEQUENCE [LARGE SCALE GENOMIC DNA]</scope>
    <source>
        <strain evidence="1 2">CAU 1645</strain>
    </source>
</reference>
<dbReference type="Proteomes" id="UP001651690">
    <property type="component" value="Unassembled WGS sequence"/>
</dbReference>
<protein>
    <submittedName>
        <fullName evidence="1">Uncharacterized protein</fullName>
    </submittedName>
</protein>
<organism evidence="1 2">
    <name type="scientific">Mycolicibacterium arenosum</name>
    <dbReference type="NCBI Taxonomy" id="2952157"/>
    <lineage>
        <taxon>Bacteria</taxon>
        <taxon>Bacillati</taxon>
        <taxon>Actinomycetota</taxon>
        <taxon>Actinomycetes</taxon>
        <taxon>Mycobacteriales</taxon>
        <taxon>Mycobacteriaceae</taxon>
        <taxon>Mycolicibacterium</taxon>
    </lineage>
</organism>
<dbReference type="EMBL" id="JANDBD010000018">
    <property type="protein sequence ID" value="MCP9276586.1"/>
    <property type="molecule type" value="Genomic_DNA"/>
</dbReference>
<accession>A0ABT1MBN3</accession>
<gene>
    <name evidence="1" type="ORF">NM203_30820</name>
</gene>